<name>A0A6C0HCW6_9ZZZZ</name>
<accession>A0A6C0HCW6</accession>
<proteinExistence type="predicted"/>
<protein>
    <submittedName>
        <fullName evidence="1">Uncharacterized protein</fullName>
    </submittedName>
</protein>
<dbReference type="EMBL" id="MN739932">
    <property type="protein sequence ID" value="QHT78461.1"/>
    <property type="molecule type" value="Genomic_DNA"/>
</dbReference>
<reference evidence="1" key="1">
    <citation type="journal article" date="2020" name="Nature">
        <title>Giant virus diversity and host interactions through global metagenomics.</title>
        <authorList>
            <person name="Schulz F."/>
            <person name="Roux S."/>
            <person name="Paez-Espino D."/>
            <person name="Jungbluth S."/>
            <person name="Walsh D.A."/>
            <person name="Denef V.J."/>
            <person name="McMahon K.D."/>
            <person name="Konstantinidis K.T."/>
            <person name="Eloe-Fadrosh E.A."/>
            <person name="Kyrpides N.C."/>
            <person name="Woyke T."/>
        </authorList>
    </citation>
    <scope>NUCLEOTIDE SEQUENCE</scope>
    <source>
        <strain evidence="1">GVMAG-M-3300023179-91</strain>
    </source>
</reference>
<organism evidence="1">
    <name type="scientific">viral metagenome</name>
    <dbReference type="NCBI Taxonomy" id="1070528"/>
    <lineage>
        <taxon>unclassified sequences</taxon>
        <taxon>metagenomes</taxon>
        <taxon>organismal metagenomes</taxon>
    </lineage>
</organism>
<dbReference type="AlphaFoldDB" id="A0A6C0HCW6"/>
<sequence length="152" mass="18257">MNKKREYERAARLILIEKQNEIKNNIKNLIINKNNEINVNNNLPIIKNQILYTFKNIENYIYGDNNKNTVLLIEPRFKEEVKYILANTYNKLGNDWNYVFYCGKSFKSDWENILPNFIELRPLDNDNFESTRLYSDFCKKKSYGNLYMAIMC</sequence>
<evidence type="ECO:0000313" key="1">
    <source>
        <dbReference type="EMBL" id="QHT78461.1"/>
    </source>
</evidence>